<dbReference type="AlphaFoldDB" id="A0A0A9ESY2"/>
<sequence length="57" mass="5648">MHAIHGAGVAVVAGDEAVLLVAVVVGDGLRVDVVAKEGAGAGHVRRSDAAPHRGMKP</sequence>
<reference evidence="1" key="2">
    <citation type="journal article" date="2015" name="Data Brief">
        <title>Shoot transcriptome of the giant reed, Arundo donax.</title>
        <authorList>
            <person name="Barrero R.A."/>
            <person name="Guerrero F.D."/>
            <person name="Moolhuijzen P."/>
            <person name="Goolsby J.A."/>
            <person name="Tidwell J."/>
            <person name="Bellgard S.E."/>
            <person name="Bellgard M.I."/>
        </authorList>
    </citation>
    <scope>NUCLEOTIDE SEQUENCE</scope>
    <source>
        <tissue evidence="1">Shoot tissue taken approximately 20 cm above the soil surface</tissue>
    </source>
</reference>
<reference evidence="1" key="1">
    <citation type="submission" date="2014-09" db="EMBL/GenBank/DDBJ databases">
        <authorList>
            <person name="Magalhaes I.L.F."/>
            <person name="Oliveira U."/>
            <person name="Santos F.R."/>
            <person name="Vidigal T.H.D.A."/>
            <person name="Brescovit A.D."/>
            <person name="Santos A.J."/>
        </authorList>
    </citation>
    <scope>NUCLEOTIDE SEQUENCE</scope>
    <source>
        <tissue evidence="1">Shoot tissue taken approximately 20 cm above the soil surface</tissue>
    </source>
</reference>
<proteinExistence type="predicted"/>
<dbReference type="EMBL" id="GBRH01198793">
    <property type="protein sequence ID" value="JAD99102.1"/>
    <property type="molecule type" value="Transcribed_RNA"/>
</dbReference>
<protein>
    <submittedName>
        <fullName evidence="1">Uncharacterized protein</fullName>
    </submittedName>
</protein>
<accession>A0A0A9ESY2</accession>
<name>A0A0A9ESY2_ARUDO</name>
<evidence type="ECO:0000313" key="1">
    <source>
        <dbReference type="EMBL" id="JAD99102.1"/>
    </source>
</evidence>
<organism evidence="1">
    <name type="scientific">Arundo donax</name>
    <name type="common">Giant reed</name>
    <name type="synonym">Donax arundinaceus</name>
    <dbReference type="NCBI Taxonomy" id="35708"/>
    <lineage>
        <taxon>Eukaryota</taxon>
        <taxon>Viridiplantae</taxon>
        <taxon>Streptophyta</taxon>
        <taxon>Embryophyta</taxon>
        <taxon>Tracheophyta</taxon>
        <taxon>Spermatophyta</taxon>
        <taxon>Magnoliopsida</taxon>
        <taxon>Liliopsida</taxon>
        <taxon>Poales</taxon>
        <taxon>Poaceae</taxon>
        <taxon>PACMAD clade</taxon>
        <taxon>Arundinoideae</taxon>
        <taxon>Arundineae</taxon>
        <taxon>Arundo</taxon>
    </lineage>
</organism>